<sequence length="373" mass="41972">MKQTLLSLSNLSKQFDGKTVLDSLDLEILDGEFITLLGPSGCGKTTLLRLMAGFEHPDDGSITLAGQNLTHTPPEHRPLNTVFQNYALFPHMSVFDNVAYGLKMEKRPKDEIRQRVDDALAMVQLEDFARRKPHQLSGGQQQRVAIARAVIKRPKMLLLDEPLSALDYKLRRTMQVELKRLQRELGITFVFVTHDQEEALSMSDRVVVLKDGRVQQLGTPREVYERPANLFTARFVGETNFFAGRVDAANGDDTITVDVFGLKRTFRKPDFQVFEGQPLHVLLRPEDIRVLAPDSDDGVAGKVVERNYKGSTLDSVIHLDDGTEVLASEFFDEDDPTFDYRLGEPVKVSWVDGWEWLLPEEDADAEAEASADA</sequence>
<proteinExistence type="inferred from homology"/>
<keyword evidence="3 7" id="KW-0547">Nucleotide-binding</keyword>
<dbReference type="PANTHER" id="PTHR42781:SF4">
    <property type="entry name" value="SPERMIDINE_PUTRESCINE IMPORT ATP-BINDING PROTEIN POTA"/>
    <property type="match status" value="1"/>
</dbReference>
<dbReference type="InterPro" id="IPR027417">
    <property type="entry name" value="P-loop_NTPase"/>
</dbReference>
<dbReference type="SUPFAM" id="SSF52540">
    <property type="entry name" value="P-loop containing nucleoside triphosphate hydrolases"/>
    <property type="match status" value="1"/>
</dbReference>
<dbReference type="InterPro" id="IPR003593">
    <property type="entry name" value="AAA+_ATPase"/>
</dbReference>
<gene>
    <name evidence="7 9" type="primary">potA</name>
    <name evidence="9" type="ORF">HLUCCX14_00225</name>
</gene>
<dbReference type="OrthoDB" id="9802264at2"/>
<dbReference type="SMART" id="SM00382">
    <property type="entry name" value="AAA"/>
    <property type="match status" value="1"/>
</dbReference>
<dbReference type="Proteomes" id="UP000050416">
    <property type="component" value="Unassembled WGS sequence"/>
</dbReference>
<dbReference type="Pfam" id="PF08402">
    <property type="entry name" value="TOBE_2"/>
    <property type="match status" value="1"/>
</dbReference>
<dbReference type="FunFam" id="3.40.50.300:FF:000133">
    <property type="entry name" value="Spermidine/putrescine import ATP-binding protein PotA"/>
    <property type="match status" value="1"/>
</dbReference>
<comment type="caution">
    <text evidence="9">The sequence shown here is derived from an EMBL/GenBank/DDBJ whole genome shotgun (WGS) entry which is preliminary data.</text>
</comment>
<dbReference type="Gene3D" id="2.40.50.100">
    <property type="match status" value="1"/>
</dbReference>
<evidence type="ECO:0000256" key="1">
    <source>
        <dbReference type="ARBA" id="ARBA00022448"/>
    </source>
</evidence>
<dbReference type="PATRIC" id="fig|1305731.5.peg.1419"/>
<reference evidence="9 10" key="1">
    <citation type="submission" date="2015-09" db="EMBL/GenBank/DDBJ databases">
        <title>Identification and resolution of microdiversity through metagenomic sequencing of parallel consortia.</title>
        <authorList>
            <person name="Nelson W.C."/>
            <person name="Romine M.F."/>
            <person name="Lindemann S.R."/>
        </authorList>
    </citation>
    <scope>NUCLEOTIDE SEQUENCE [LARGE SCALE GENOMIC DNA]</scope>
    <source>
        <strain evidence="9">HL-55</strain>
    </source>
</reference>
<keyword evidence="5 7" id="KW-1278">Translocase</keyword>
<dbReference type="InterPro" id="IPR003439">
    <property type="entry name" value="ABC_transporter-like_ATP-bd"/>
</dbReference>
<keyword evidence="2 7" id="KW-1003">Cell membrane</keyword>
<dbReference type="InterPro" id="IPR008995">
    <property type="entry name" value="Mo/tungstate-bd_C_term_dom"/>
</dbReference>
<evidence type="ECO:0000313" key="9">
    <source>
        <dbReference type="EMBL" id="KPQ30526.1"/>
    </source>
</evidence>
<evidence type="ECO:0000256" key="2">
    <source>
        <dbReference type="ARBA" id="ARBA00022475"/>
    </source>
</evidence>
<protein>
    <recommendedName>
        <fullName evidence="7">Spermidine/putrescine import ATP-binding protein PotA</fullName>
        <ecNumber evidence="7">7.6.2.11</ecNumber>
    </recommendedName>
</protein>
<dbReference type="GO" id="GO:0005524">
    <property type="term" value="F:ATP binding"/>
    <property type="evidence" value="ECO:0007669"/>
    <property type="project" value="UniProtKB-KW"/>
</dbReference>
<comment type="function">
    <text evidence="7">Part of the ABC transporter complex PotABCD involved in spermidine/putrescine import. Responsible for energy coupling to the transport system.</text>
</comment>
<comment type="catalytic activity">
    <reaction evidence="7">
        <text>ATP + H2O + polyamine-[polyamine-binding protein]Side 1 = ADP + phosphate + polyamineSide 2 + [polyamine-binding protein]Side 1.</text>
        <dbReference type="EC" id="7.6.2.11"/>
    </reaction>
</comment>
<dbReference type="InterPro" id="IPR017871">
    <property type="entry name" value="ABC_transporter-like_CS"/>
</dbReference>
<dbReference type="PROSITE" id="PS50893">
    <property type="entry name" value="ABC_TRANSPORTER_2"/>
    <property type="match status" value="1"/>
</dbReference>
<dbReference type="GO" id="GO:0016887">
    <property type="term" value="F:ATP hydrolysis activity"/>
    <property type="evidence" value="ECO:0007669"/>
    <property type="project" value="InterPro"/>
</dbReference>
<dbReference type="InterPro" id="IPR005893">
    <property type="entry name" value="PotA-like"/>
</dbReference>
<dbReference type="EC" id="7.6.2.11" evidence="7"/>
<dbReference type="InterPro" id="IPR050093">
    <property type="entry name" value="ABC_SmlMolc_Importer"/>
</dbReference>
<organism evidence="9 10">
    <name type="scientific">Marinobacter excellens HL-55</name>
    <dbReference type="NCBI Taxonomy" id="1305731"/>
    <lineage>
        <taxon>Bacteria</taxon>
        <taxon>Pseudomonadati</taxon>
        <taxon>Pseudomonadota</taxon>
        <taxon>Gammaproteobacteria</taxon>
        <taxon>Pseudomonadales</taxon>
        <taxon>Marinobacteraceae</taxon>
        <taxon>Marinobacter</taxon>
    </lineage>
</organism>
<dbReference type="Gene3D" id="3.40.50.300">
    <property type="entry name" value="P-loop containing nucleotide triphosphate hydrolases"/>
    <property type="match status" value="1"/>
</dbReference>
<feature type="domain" description="ABC transporter" evidence="8">
    <location>
        <begin position="6"/>
        <end position="236"/>
    </location>
</feature>
<dbReference type="EMBL" id="LJZQ01000001">
    <property type="protein sequence ID" value="KPQ30526.1"/>
    <property type="molecule type" value="Genomic_DNA"/>
</dbReference>
<evidence type="ECO:0000256" key="3">
    <source>
        <dbReference type="ARBA" id="ARBA00022741"/>
    </source>
</evidence>
<name>A0A0P7ZMK2_9GAMM</name>
<dbReference type="NCBIfam" id="TIGR01187">
    <property type="entry name" value="potA"/>
    <property type="match status" value="1"/>
</dbReference>
<dbReference type="NCBIfam" id="NF006987">
    <property type="entry name" value="PRK09452.1"/>
    <property type="match status" value="1"/>
</dbReference>
<keyword evidence="6 7" id="KW-0472">Membrane</keyword>
<dbReference type="PANTHER" id="PTHR42781">
    <property type="entry name" value="SPERMIDINE/PUTRESCINE IMPORT ATP-BINDING PROTEIN POTA"/>
    <property type="match status" value="1"/>
</dbReference>
<dbReference type="CDD" id="cd03300">
    <property type="entry name" value="ABC_PotA_N"/>
    <property type="match status" value="1"/>
</dbReference>
<evidence type="ECO:0000259" key="8">
    <source>
        <dbReference type="PROSITE" id="PS50893"/>
    </source>
</evidence>
<dbReference type="SUPFAM" id="SSF50331">
    <property type="entry name" value="MOP-like"/>
    <property type="match status" value="1"/>
</dbReference>
<evidence type="ECO:0000256" key="6">
    <source>
        <dbReference type="ARBA" id="ARBA00023136"/>
    </source>
</evidence>
<keyword evidence="4 7" id="KW-0067">ATP-binding</keyword>
<dbReference type="InterPro" id="IPR013611">
    <property type="entry name" value="Transp-assoc_OB_typ2"/>
</dbReference>
<accession>A0A0P7ZMK2</accession>
<evidence type="ECO:0000256" key="4">
    <source>
        <dbReference type="ARBA" id="ARBA00022840"/>
    </source>
</evidence>
<comment type="subunit">
    <text evidence="7">The complex is composed of two ATP-binding proteins (PotA), two transmembrane proteins (PotB and PotC) and a solute-binding protein (PotD).</text>
</comment>
<keyword evidence="1 7" id="KW-0813">Transport</keyword>
<dbReference type="AlphaFoldDB" id="A0A0P7ZMK2"/>
<evidence type="ECO:0000256" key="5">
    <source>
        <dbReference type="ARBA" id="ARBA00022967"/>
    </source>
</evidence>
<dbReference type="InterPro" id="IPR017879">
    <property type="entry name" value="PotA_ATP-bd"/>
</dbReference>
<evidence type="ECO:0000313" key="10">
    <source>
        <dbReference type="Proteomes" id="UP000050416"/>
    </source>
</evidence>
<dbReference type="Pfam" id="PF00005">
    <property type="entry name" value="ABC_tran"/>
    <property type="match status" value="1"/>
</dbReference>
<evidence type="ECO:0000256" key="7">
    <source>
        <dbReference type="RuleBase" id="RU364083"/>
    </source>
</evidence>
<dbReference type="PROSITE" id="PS00211">
    <property type="entry name" value="ABC_TRANSPORTER_1"/>
    <property type="match status" value="1"/>
</dbReference>
<keyword evidence="9" id="KW-0378">Hydrolase</keyword>
<comment type="similarity">
    <text evidence="7">Belongs to the ABC transporter superfamily. Spermidine/putrescine importer (TC 3.A.1.11.1) family.</text>
</comment>
<dbReference type="STRING" id="1305731.GCA_000934705_02739"/>
<dbReference type="GO" id="GO:0043190">
    <property type="term" value="C:ATP-binding cassette (ABC) transporter complex"/>
    <property type="evidence" value="ECO:0007669"/>
    <property type="project" value="InterPro"/>
</dbReference>
<dbReference type="GO" id="GO:0015594">
    <property type="term" value="F:ABC-type putrescine transporter activity"/>
    <property type="evidence" value="ECO:0007669"/>
    <property type="project" value="InterPro"/>
</dbReference>